<dbReference type="OrthoDB" id="5835136at2759"/>
<keyword evidence="4" id="KW-0653">Protein transport</keyword>
<evidence type="ECO:0000256" key="5">
    <source>
        <dbReference type="ARBA" id="ARBA00023128"/>
    </source>
</evidence>
<dbReference type="InterPro" id="IPR033468">
    <property type="entry name" value="Metaxin_GST"/>
</dbReference>
<evidence type="ECO:0000256" key="2">
    <source>
        <dbReference type="ARBA" id="ARBA00022448"/>
    </source>
</evidence>
<keyword evidence="7" id="KW-1133">Transmembrane helix</keyword>
<proteinExistence type="predicted"/>
<dbReference type="PANTHER" id="PTHR12289">
    <property type="entry name" value="METAXIN RELATED"/>
    <property type="match status" value="1"/>
</dbReference>
<keyword evidence="5" id="KW-0496">Mitochondrion</keyword>
<sequence length="448" mass="49437">MLHLHVLGPAFDLPSIDAECNAAVALLRLHFGSDNESWELHISHDHTIALPWLRDDSQTLASSYNAIARHLSDLPSSTNHSSPSANDTALTSFIQTHGPSLLAVNLYVSASNYTSTTRPAFTRILPWHANYILPPHRRAVARKQTEHLGIHSIDVDNVHEDMSHRPQGFDGVGKQDGGFETQAKGRASLLLGSGKATLRGLLQKPEYAARFKLHALAENFFEPLSEILDDGEWFLGSEQAREMDCLAYGYLGLMLFPKVEQDWLAQTVRTKYPNLQRFTERMHKVLGLSTSVEEVIALQGGGDAATDAKPASLPWRPSQHSSIINTVTMIATELVHQLPYLGRSPHVITTSPSGMPFWQRYFKPLLLATLTSLALSGYYAIVTGLLVWPHGERVQIFGRKQLSDYGDLGAAISGISLMGAQVGHEGRGRVEQHVRVEENPRDVGVVIE</sequence>
<reference evidence="11" key="1">
    <citation type="submission" date="2017-03" db="EMBL/GenBank/DDBJ databases">
        <title>Genomes of endolithic fungi from Antarctica.</title>
        <authorList>
            <person name="Coleine C."/>
            <person name="Masonjones S."/>
            <person name="Stajich J.E."/>
        </authorList>
    </citation>
    <scope>NUCLEOTIDE SEQUENCE [LARGE SCALE GENOMIC DNA]</scope>
    <source>
        <strain evidence="11">CCFEE 5527</strain>
    </source>
</reference>
<feature type="domain" description="Metaxin glutathione S-transferase" evidence="9">
    <location>
        <begin position="218"/>
        <end position="282"/>
    </location>
</feature>
<keyword evidence="7" id="KW-0812">Transmembrane</keyword>
<dbReference type="Proteomes" id="UP000192596">
    <property type="component" value="Unassembled WGS sequence"/>
</dbReference>
<dbReference type="GO" id="GO:0001401">
    <property type="term" value="C:SAM complex"/>
    <property type="evidence" value="ECO:0007669"/>
    <property type="project" value="InterPro"/>
</dbReference>
<gene>
    <name evidence="10" type="ORF">B0A48_02034</name>
</gene>
<evidence type="ECO:0000256" key="6">
    <source>
        <dbReference type="ARBA" id="ARBA00023136"/>
    </source>
</evidence>
<accession>A0A1V8TMY5</accession>
<dbReference type="PANTHER" id="PTHR12289:SF41">
    <property type="entry name" value="FAILED AXON CONNECTIONS-RELATED"/>
    <property type="match status" value="1"/>
</dbReference>
<dbReference type="GO" id="GO:0007005">
    <property type="term" value="P:mitochondrion organization"/>
    <property type="evidence" value="ECO:0007669"/>
    <property type="project" value="TreeGrafter"/>
</dbReference>
<organism evidence="10 11">
    <name type="scientific">Cryoendolithus antarcticus</name>
    <dbReference type="NCBI Taxonomy" id="1507870"/>
    <lineage>
        <taxon>Eukaryota</taxon>
        <taxon>Fungi</taxon>
        <taxon>Dikarya</taxon>
        <taxon>Ascomycota</taxon>
        <taxon>Pezizomycotina</taxon>
        <taxon>Dothideomycetes</taxon>
        <taxon>Dothideomycetidae</taxon>
        <taxon>Cladosporiales</taxon>
        <taxon>Cladosporiaceae</taxon>
        <taxon>Cryoendolithus</taxon>
    </lineage>
</organism>
<keyword evidence="2" id="KW-0813">Transport</keyword>
<dbReference type="InterPro" id="IPR050931">
    <property type="entry name" value="Mito_Protein_Transport_Metaxin"/>
</dbReference>
<protein>
    <recommendedName>
        <fullName evidence="12">Mitochondrial outer membrane transport complex Sam37/metaxin N-terminal domain-containing protein</fullName>
    </recommendedName>
</protein>
<evidence type="ECO:0000259" key="8">
    <source>
        <dbReference type="Pfam" id="PF10568"/>
    </source>
</evidence>
<evidence type="ECO:0000313" key="10">
    <source>
        <dbReference type="EMBL" id="OQO12572.1"/>
    </source>
</evidence>
<keyword evidence="11" id="KW-1185">Reference proteome</keyword>
<keyword evidence="3" id="KW-1000">Mitochondrion outer membrane</keyword>
<dbReference type="AlphaFoldDB" id="A0A1V8TMY5"/>
<keyword evidence="6 7" id="KW-0472">Membrane</keyword>
<evidence type="ECO:0000256" key="7">
    <source>
        <dbReference type="SAM" id="Phobius"/>
    </source>
</evidence>
<dbReference type="Pfam" id="PF17171">
    <property type="entry name" value="GST_C_6"/>
    <property type="match status" value="1"/>
</dbReference>
<evidence type="ECO:0000259" key="9">
    <source>
        <dbReference type="Pfam" id="PF17171"/>
    </source>
</evidence>
<dbReference type="STRING" id="1507870.A0A1V8TMY5"/>
<feature type="domain" description="Mitochondrial outer membrane transport complex Sam37/metaxin N-terminal" evidence="8">
    <location>
        <begin position="20"/>
        <end position="138"/>
    </location>
</feature>
<evidence type="ECO:0008006" key="12">
    <source>
        <dbReference type="Google" id="ProtNLM"/>
    </source>
</evidence>
<dbReference type="InterPro" id="IPR019564">
    <property type="entry name" value="Sam37/metaxin_N"/>
</dbReference>
<comment type="caution">
    <text evidence="10">The sequence shown here is derived from an EMBL/GenBank/DDBJ whole genome shotgun (WGS) entry which is preliminary data.</text>
</comment>
<comment type="subcellular location">
    <subcellularLocation>
        <location evidence="1">Mitochondrion outer membrane</location>
    </subcellularLocation>
</comment>
<dbReference type="EMBL" id="NAJO01000004">
    <property type="protein sequence ID" value="OQO12572.1"/>
    <property type="molecule type" value="Genomic_DNA"/>
</dbReference>
<evidence type="ECO:0000256" key="1">
    <source>
        <dbReference type="ARBA" id="ARBA00004294"/>
    </source>
</evidence>
<dbReference type="Pfam" id="PF10568">
    <property type="entry name" value="Tom37"/>
    <property type="match status" value="1"/>
</dbReference>
<evidence type="ECO:0000256" key="3">
    <source>
        <dbReference type="ARBA" id="ARBA00022787"/>
    </source>
</evidence>
<evidence type="ECO:0000256" key="4">
    <source>
        <dbReference type="ARBA" id="ARBA00022927"/>
    </source>
</evidence>
<dbReference type="InParanoid" id="A0A1V8TMY5"/>
<name>A0A1V8TMY5_9PEZI</name>
<evidence type="ECO:0000313" key="11">
    <source>
        <dbReference type="Proteomes" id="UP000192596"/>
    </source>
</evidence>
<dbReference type="GO" id="GO:0015031">
    <property type="term" value="P:protein transport"/>
    <property type="evidence" value="ECO:0007669"/>
    <property type="project" value="UniProtKB-KW"/>
</dbReference>
<feature type="transmembrane region" description="Helical" evidence="7">
    <location>
        <begin position="365"/>
        <end position="388"/>
    </location>
</feature>